<protein>
    <recommendedName>
        <fullName evidence="1">DUF5675 domain-containing protein</fullName>
    </recommendedName>
</protein>
<dbReference type="InterPro" id="IPR043732">
    <property type="entry name" value="DUF5675"/>
</dbReference>
<proteinExistence type="predicted"/>
<feature type="domain" description="DUF5675" evidence="1">
    <location>
        <begin position="74"/>
        <end position="179"/>
    </location>
</feature>
<dbReference type="STRING" id="52.CMC5_036730"/>
<sequence>MSTCVAGAVAEANQQQDGNERVRGVVKPCPVQLVLTIQRIREWPKNDEGTSANAKQGGTISTYKLERVGTRKALTEGFMLEAAGPSTKTAGTDQRIPAGTYGIIDNPGTKGPYRFVQTSKSLATATFGERFEVNIHVGNFPTELEGCFCPGQSWSDNEGAFPSVSTSRPQVKELETHIEGEGTTEVVKTYDGRDEHSRKYFTNVTVIVREIAT</sequence>
<dbReference type="RefSeq" id="WP_050431592.1">
    <property type="nucleotide sequence ID" value="NZ_CP012159.1"/>
</dbReference>
<gene>
    <name evidence="2" type="ORF">CMC5_036730</name>
</gene>
<accession>A0A0K1EF83</accession>
<dbReference type="Pfam" id="PF18925">
    <property type="entry name" value="DUF5675"/>
    <property type="match status" value="1"/>
</dbReference>
<keyword evidence="3" id="KW-1185">Reference proteome</keyword>
<dbReference type="KEGG" id="ccro:CMC5_036730"/>
<organism evidence="2 3">
    <name type="scientific">Chondromyces crocatus</name>
    <dbReference type="NCBI Taxonomy" id="52"/>
    <lineage>
        <taxon>Bacteria</taxon>
        <taxon>Pseudomonadati</taxon>
        <taxon>Myxococcota</taxon>
        <taxon>Polyangia</taxon>
        <taxon>Polyangiales</taxon>
        <taxon>Polyangiaceae</taxon>
        <taxon>Chondromyces</taxon>
    </lineage>
</organism>
<dbReference type="OrthoDB" id="961266at2"/>
<evidence type="ECO:0000259" key="1">
    <source>
        <dbReference type="Pfam" id="PF18925"/>
    </source>
</evidence>
<name>A0A0K1EF83_CHOCO</name>
<dbReference type="Proteomes" id="UP000067626">
    <property type="component" value="Chromosome"/>
</dbReference>
<evidence type="ECO:0000313" key="3">
    <source>
        <dbReference type="Proteomes" id="UP000067626"/>
    </source>
</evidence>
<evidence type="ECO:0000313" key="2">
    <source>
        <dbReference type="EMBL" id="AKT39526.1"/>
    </source>
</evidence>
<reference evidence="2 3" key="1">
    <citation type="submission" date="2015-07" db="EMBL/GenBank/DDBJ databases">
        <title>Genome analysis of myxobacterium Chondromyces crocatus Cm c5 reveals a high potential for natural compound synthesis and the genetic basis for the loss of fruiting body formation.</title>
        <authorList>
            <person name="Zaburannyi N."/>
            <person name="Bunk B."/>
            <person name="Maier J."/>
            <person name="Overmann J."/>
            <person name="Mueller R."/>
        </authorList>
    </citation>
    <scope>NUCLEOTIDE SEQUENCE [LARGE SCALE GENOMIC DNA]</scope>
    <source>
        <strain evidence="2 3">Cm c5</strain>
    </source>
</reference>
<dbReference type="AlphaFoldDB" id="A0A0K1EF83"/>
<dbReference type="EMBL" id="CP012159">
    <property type="protein sequence ID" value="AKT39526.1"/>
    <property type="molecule type" value="Genomic_DNA"/>
</dbReference>